<evidence type="ECO:0000256" key="1">
    <source>
        <dbReference type="ARBA" id="ARBA00008999"/>
    </source>
</evidence>
<feature type="domain" description="Pseudouridine synthase II N-terminal" evidence="2">
    <location>
        <begin position="75"/>
        <end position="169"/>
    </location>
</feature>
<dbReference type="GO" id="GO:0003723">
    <property type="term" value="F:RNA binding"/>
    <property type="evidence" value="ECO:0007669"/>
    <property type="project" value="InterPro"/>
</dbReference>
<dbReference type="EMBL" id="LJIG01022835">
    <property type="protein sequence ID" value="KRT78468.1"/>
    <property type="molecule type" value="Genomic_DNA"/>
</dbReference>
<dbReference type="PANTHER" id="PTHR13195:SF0">
    <property type="entry name" value="PSEUDOURIDYLATE SYNTHASE TRUB2, MITOCHONDRIAL"/>
    <property type="match status" value="1"/>
</dbReference>
<name>A0A0T6ATY8_9SCAR</name>
<dbReference type="GO" id="GO:0001522">
    <property type="term" value="P:pseudouridine synthesis"/>
    <property type="evidence" value="ECO:0007669"/>
    <property type="project" value="InterPro"/>
</dbReference>
<sequence>DTNVMQVRRTIINKICTELNEMECRPPINNVFIEGNPSSELSVEVKPSLADDPLVVGPRYQCEDVVCSWSNYLGSFTSGLLIFGLRGGTKTAKFIRENKSTRAYRIKGVFGLATDNYSKDGKAIEKTTYKHVKQVHLEKLLSYMQAVHQKKMFELCGVDIQSQTAYELALQ</sequence>
<dbReference type="GO" id="GO:0009982">
    <property type="term" value="F:pseudouridine synthase activity"/>
    <property type="evidence" value="ECO:0007669"/>
    <property type="project" value="InterPro"/>
</dbReference>
<dbReference type="InterPro" id="IPR039048">
    <property type="entry name" value="Trub2"/>
</dbReference>
<dbReference type="Proteomes" id="UP000051574">
    <property type="component" value="Unassembled WGS sequence"/>
</dbReference>
<feature type="non-terminal residue" evidence="3">
    <location>
        <position position="171"/>
    </location>
</feature>
<comment type="caution">
    <text evidence="3">The sequence shown here is derived from an EMBL/GenBank/DDBJ whole genome shotgun (WGS) entry which is preliminary data.</text>
</comment>
<dbReference type="PANTHER" id="PTHR13195">
    <property type="entry name" value="PSEUDOURIDINE SYNTHASE-RELATED"/>
    <property type="match status" value="1"/>
</dbReference>
<keyword evidence="4" id="KW-1185">Reference proteome</keyword>
<dbReference type="Gene3D" id="3.30.2350.10">
    <property type="entry name" value="Pseudouridine synthase"/>
    <property type="match status" value="1"/>
</dbReference>
<comment type="similarity">
    <text evidence="1">Belongs to the pseudouridine synthase TruB family.</text>
</comment>
<dbReference type="InterPro" id="IPR020103">
    <property type="entry name" value="PsdUridine_synth_cat_dom_sf"/>
</dbReference>
<dbReference type="GO" id="GO:0006396">
    <property type="term" value="P:RNA processing"/>
    <property type="evidence" value="ECO:0007669"/>
    <property type="project" value="InterPro"/>
</dbReference>
<feature type="non-terminal residue" evidence="3">
    <location>
        <position position="1"/>
    </location>
</feature>
<gene>
    <name evidence="3" type="ORF">AMK59_7667</name>
</gene>
<evidence type="ECO:0000313" key="3">
    <source>
        <dbReference type="EMBL" id="KRT78468.1"/>
    </source>
</evidence>
<evidence type="ECO:0000313" key="4">
    <source>
        <dbReference type="Proteomes" id="UP000051574"/>
    </source>
</evidence>
<dbReference type="InterPro" id="IPR002501">
    <property type="entry name" value="PsdUridine_synth_N"/>
</dbReference>
<proteinExistence type="inferred from homology"/>
<dbReference type="AlphaFoldDB" id="A0A0T6ATY8"/>
<reference evidence="3 4" key="1">
    <citation type="submission" date="2015-09" db="EMBL/GenBank/DDBJ databases">
        <title>Draft genome of the scarab beetle Oryctes borbonicus.</title>
        <authorList>
            <person name="Meyer J.M."/>
            <person name="Markov G.V."/>
            <person name="Baskaran P."/>
            <person name="Herrmann M."/>
            <person name="Sommer R.J."/>
            <person name="Roedelsperger C."/>
        </authorList>
    </citation>
    <scope>NUCLEOTIDE SEQUENCE [LARGE SCALE GENOMIC DNA]</scope>
    <source>
        <strain evidence="3">OB123</strain>
        <tissue evidence="3">Whole animal</tissue>
    </source>
</reference>
<protein>
    <recommendedName>
        <fullName evidence="2">Pseudouridine synthase II N-terminal domain-containing protein</fullName>
    </recommendedName>
</protein>
<dbReference type="Pfam" id="PF01509">
    <property type="entry name" value="TruB_N"/>
    <property type="match status" value="1"/>
</dbReference>
<evidence type="ECO:0000259" key="2">
    <source>
        <dbReference type="Pfam" id="PF01509"/>
    </source>
</evidence>
<dbReference type="SUPFAM" id="SSF55120">
    <property type="entry name" value="Pseudouridine synthase"/>
    <property type="match status" value="1"/>
</dbReference>
<accession>A0A0T6ATY8</accession>
<organism evidence="3 4">
    <name type="scientific">Oryctes borbonicus</name>
    <dbReference type="NCBI Taxonomy" id="1629725"/>
    <lineage>
        <taxon>Eukaryota</taxon>
        <taxon>Metazoa</taxon>
        <taxon>Ecdysozoa</taxon>
        <taxon>Arthropoda</taxon>
        <taxon>Hexapoda</taxon>
        <taxon>Insecta</taxon>
        <taxon>Pterygota</taxon>
        <taxon>Neoptera</taxon>
        <taxon>Endopterygota</taxon>
        <taxon>Coleoptera</taxon>
        <taxon>Polyphaga</taxon>
        <taxon>Scarabaeiformia</taxon>
        <taxon>Scarabaeidae</taxon>
        <taxon>Dynastinae</taxon>
        <taxon>Oryctes</taxon>
    </lineage>
</organism>
<dbReference type="OrthoDB" id="9995526at2759"/>